<comment type="similarity">
    <text evidence="1">Belongs to the glycosyl hydrolase 2 family.</text>
</comment>
<name>K1SX91_9ZZZZ</name>
<protein>
    <submittedName>
        <fullName evidence="6">Beta-galactosidase</fullName>
    </submittedName>
</protein>
<evidence type="ECO:0000256" key="4">
    <source>
        <dbReference type="SAM" id="MobiDB-lite"/>
    </source>
</evidence>
<feature type="non-terminal residue" evidence="6">
    <location>
        <position position="1"/>
    </location>
</feature>
<evidence type="ECO:0000256" key="1">
    <source>
        <dbReference type="ARBA" id="ARBA00007401"/>
    </source>
</evidence>
<evidence type="ECO:0000256" key="2">
    <source>
        <dbReference type="ARBA" id="ARBA00022801"/>
    </source>
</evidence>
<reference evidence="6" key="1">
    <citation type="journal article" date="2013" name="Environ. Microbiol.">
        <title>Microbiota from the distal guts of lean and obese adolescents exhibit partial functional redundancy besides clear differences in community structure.</title>
        <authorList>
            <person name="Ferrer M."/>
            <person name="Ruiz A."/>
            <person name="Lanza F."/>
            <person name="Haange S.B."/>
            <person name="Oberbach A."/>
            <person name="Till H."/>
            <person name="Bargiela R."/>
            <person name="Campoy C."/>
            <person name="Segura M.T."/>
            <person name="Richter M."/>
            <person name="von Bergen M."/>
            <person name="Seifert J."/>
            <person name="Suarez A."/>
        </authorList>
    </citation>
    <scope>NUCLEOTIDE SEQUENCE</scope>
</reference>
<dbReference type="GO" id="GO:0016798">
    <property type="term" value="F:hydrolase activity, acting on glycosyl bonds"/>
    <property type="evidence" value="ECO:0007669"/>
    <property type="project" value="UniProtKB-KW"/>
</dbReference>
<evidence type="ECO:0000313" key="6">
    <source>
        <dbReference type="EMBL" id="EKC65242.1"/>
    </source>
</evidence>
<feature type="compositionally biased region" description="Low complexity" evidence="4">
    <location>
        <begin position="95"/>
        <end position="116"/>
    </location>
</feature>
<sequence>VAEVTDDNGHVRRLAKENIRFTLEGEGEIIGDASINANPRAVEWGSAPILVRSTMKPGKIKIHAEVQFPGTHAPTPADLEIESVAYQGTMMMGTKTAKSATSSSVQNASSATSSSSHEFTPEQKAKMLKEVEDQQADFGINN</sequence>
<dbReference type="InterPro" id="IPR040605">
    <property type="entry name" value="Glyco_hydro2_dom5"/>
</dbReference>
<evidence type="ECO:0000259" key="5">
    <source>
        <dbReference type="Pfam" id="PF18565"/>
    </source>
</evidence>
<evidence type="ECO:0000256" key="3">
    <source>
        <dbReference type="ARBA" id="ARBA00023295"/>
    </source>
</evidence>
<keyword evidence="3" id="KW-0326">Glycosidase</keyword>
<feature type="region of interest" description="Disordered" evidence="4">
    <location>
        <begin position="95"/>
        <end position="124"/>
    </location>
</feature>
<dbReference type="Gene3D" id="2.60.40.10">
    <property type="entry name" value="Immunoglobulins"/>
    <property type="match status" value="1"/>
</dbReference>
<proteinExistence type="inferred from homology"/>
<feature type="domain" description="Glycoside hydrolase family 2" evidence="5">
    <location>
        <begin position="2"/>
        <end position="66"/>
    </location>
</feature>
<accession>K1SX91</accession>
<comment type="caution">
    <text evidence="6">The sequence shown here is derived from an EMBL/GenBank/DDBJ whole genome shotgun (WGS) entry which is preliminary data.</text>
</comment>
<gene>
    <name evidence="6" type="ORF">OBE_06542</name>
</gene>
<dbReference type="EMBL" id="AJWZ01004507">
    <property type="protein sequence ID" value="EKC65242.1"/>
    <property type="molecule type" value="Genomic_DNA"/>
</dbReference>
<organism evidence="6">
    <name type="scientific">human gut metagenome</name>
    <dbReference type="NCBI Taxonomy" id="408170"/>
    <lineage>
        <taxon>unclassified sequences</taxon>
        <taxon>metagenomes</taxon>
        <taxon>organismal metagenomes</taxon>
    </lineage>
</organism>
<keyword evidence="2" id="KW-0378">Hydrolase</keyword>
<dbReference type="AlphaFoldDB" id="K1SX91"/>
<dbReference type="Pfam" id="PF18565">
    <property type="entry name" value="Glyco_hydro2_C5"/>
    <property type="match status" value="1"/>
</dbReference>
<dbReference type="InterPro" id="IPR013783">
    <property type="entry name" value="Ig-like_fold"/>
</dbReference>